<dbReference type="AlphaFoldDB" id="A0A7S9EMH8"/>
<evidence type="ECO:0000256" key="1">
    <source>
        <dbReference type="SAM" id="Phobius"/>
    </source>
</evidence>
<proteinExistence type="predicted"/>
<gene>
    <name evidence="3" type="ORF">IXY24_08135</name>
    <name evidence="2" type="ORF">IXY25_02250</name>
</gene>
<keyword evidence="1" id="KW-1133">Transmembrane helix</keyword>
<name>A0A7S9EMH8_BACVE</name>
<feature type="transmembrane region" description="Helical" evidence="1">
    <location>
        <begin position="12"/>
        <end position="29"/>
    </location>
</feature>
<keyword evidence="1" id="KW-0472">Membrane</keyword>
<accession>A0A7S9EMH8</accession>
<keyword evidence="1" id="KW-0812">Transmembrane</keyword>
<dbReference type="RefSeq" id="WP_162839616.1">
    <property type="nucleotide sequence ID" value="NZ_BPWC01000001.1"/>
</dbReference>
<sequence>MEIVEFILRDTAWLVGILVGITTLIKNIKDLKGDKNKKRRSPAKKKRRK</sequence>
<evidence type="ECO:0000313" key="2">
    <source>
        <dbReference type="EMBL" id="QPG18522.1"/>
    </source>
</evidence>
<reference evidence="3" key="1">
    <citation type="submission" date="2020-11" db="EMBL/GenBank/DDBJ databases">
        <title>Complete genome of Bacillus amyloliguefaciens BZR 277.</title>
        <authorList>
            <person name="Asaturova A."/>
            <person name="Dubyaga V.M."/>
        </authorList>
    </citation>
    <scope>NUCLEOTIDE SEQUENCE</scope>
    <source>
        <strain evidence="3">BZR 277</strain>
    </source>
</reference>
<dbReference type="EMBL" id="CP064846">
    <property type="protein sequence ID" value="QPG18522.1"/>
    <property type="molecule type" value="Genomic_DNA"/>
</dbReference>
<organism evidence="2">
    <name type="scientific">Bacillus velezensis</name>
    <dbReference type="NCBI Taxonomy" id="492670"/>
    <lineage>
        <taxon>Bacteria</taxon>
        <taxon>Bacillati</taxon>
        <taxon>Bacillota</taxon>
        <taxon>Bacilli</taxon>
        <taxon>Bacillales</taxon>
        <taxon>Bacillaceae</taxon>
        <taxon>Bacillus</taxon>
        <taxon>Bacillus amyloliquefaciens group</taxon>
    </lineage>
</organism>
<dbReference type="GeneID" id="75095832"/>
<protein>
    <submittedName>
        <fullName evidence="2">Uncharacterized protein</fullName>
    </submittedName>
</protein>
<reference evidence="2" key="2">
    <citation type="submission" date="2020-11" db="EMBL/GenBank/DDBJ databases">
        <title>Complete genome of Bacillus siamensis BZR 86.</title>
        <authorList>
            <person name="Asaturova A.M."/>
            <person name="Dubyaga V.M."/>
        </authorList>
    </citation>
    <scope>NUCLEOTIDE SEQUENCE</scope>
    <source>
        <strain evidence="2">BZR 86</strain>
    </source>
</reference>
<evidence type="ECO:0000313" key="3">
    <source>
        <dbReference type="EMBL" id="QPG23207.1"/>
    </source>
</evidence>
<dbReference type="EMBL" id="CP064845">
    <property type="protein sequence ID" value="QPG23207.1"/>
    <property type="molecule type" value="Genomic_DNA"/>
</dbReference>